<comment type="caution">
    <text evidence="1">The sequence shown here is derived from an EMBL/GenBank/DDBJ whole genome shotgun (WGS) entry which is preliminary data.</text>
</comment>
<evidence type="ECO:0000313" key="1">
    <source>
        <dbReference type="EMBL" id="MBD8042094.1"/>
    </source>
</evidence>
<gene>
    <name evidence="1" type="ORF">H9625_16975</name>
</gene>
<dbReference type="Proteomes" id="UP000620874">
    <property type="component" value="Unassembled WGS sequence"/>
</dbReference>
<reference evidence="1 2" key="1">
    <citation type="submission" date="2020-08" db="EMBL/GenBank/DDBJ databases">
        <title>A Genomic Blueprint of the Chicken Gut Microbiome.</title>
        <authorList>
            <person name="Gilroy R."/>
            <person name="Ravi A."/>
            <person name="Getino M."/>
            <person name="Pursley I."/>
            <person name="Horton D.L."/>
            <person name="Alikhan N.-F."/>
            <person name="Baker D."/>
            <person name="Gharbi K."/>
            <person name="Hall N."/>
            <person name="Watson M."/>
            <person name="Adriaenssens E.M."/>
            <person name="Foster-Nyarko E."/>
            <person name="Jarju S."/>
            <person name="Secka A."/>
            <person name="Antonio M."/>
            <person name="Oren A."/>
            <person name="Chaudhuri R."/>
            <person name="La Ragione R.M."/>
            <person name="Hildebrand F."/>
            <person name="Pallen M.J."/>
        </authorList>
    </citation>
    <scope>NUCLEOTIDE SEQUENCE [LARGE SCALE GENOMIC DNA]</scope>
    <source>
        <strain evidence="1 2">Sa1CVN1</strain>
    </source>
</reference>
<keyword evidence="2" id="KW-1185">Reference proteome</keyword>
<evidence type="ECO:0000313" key="2">
    <source>
        <dbReference type="Proteomes" id="UP000620874"/>
    </source>
</evidence>
<dbReference type="InterPro" id="IPR026349">
    <property type="entry name" value="CHP04255"/>
</dbReference>
<protein>
    <submittedName>
        <fullName evidence="1">TIGR04255 family protein</fullName>
    </submittedName>
</protein>
<organism evidence="1 2">
    <name type="scientific">Phocaeicola intestinalis</name>
    <dbReference type="NCBI Taxonomy" id="2762212"/>
    <lineage>
        <taxon>Bacteria</taxon>
        <taxon>Pseudomonadati</taxon>
        <taxon>Bacteroidota</taxon>
        <taxon>Bacteroidia</taxon>
        <taxon>Bacteroidales</taxon>
        <taxon>Bacteroidaceae</taxon>
        <taxon>Phocaeicola</taxon>
    </lineage>
</organism>
<dbReference type="NCBIfam" id="TIGR04255">
    <property type="entry name" value="sporadTIGR04255"/>
    <property type="match status" value="1"/>
</dbReference>
<sequence>MRNIIFKVHYKENICCTSKRSDFIETFKEDFPIVSDGIAQAISFTLGGQNGKEQSVSVKDDSNAHQVIMRSINAQKELTLNNELLQYKETGLTYSSSNDFNSKINQGIAFLKENGTTECKAFSLRKINIVDFVSNNMENEEVSTYDPLRELIAPYLLCMYEDFRSSNKFIKQNIYTIQFEENDYFLTIKYGYIISEKNASSSNIKGQIVIDLSLEKKSSCSIDILLSEELQKCHQELYNAFRWCISPKMFNMINEE</sequence>
<dbReference type="EMBL" id="JACSPP010000106">
    <property type="protein sequence ID" value="MBD8042094.1"/>
    <property type="molecule type" value="Genomic_DNA"/>
</dbReference>
<name>A0ABR8YD11_9BACT</name>
<accession>A0ABR8YD11</accession>
<proteinExistence type="predicted"/>